<evidence type="ECO:0000313" key="2">
    <source>
        <dbReference type="Proteomes" id="UP000078555"/>
    </source>
</evidence>
<dbReference type="AlphaFoldDB" id="A0A1A8Z860"/>
<protein>
    <submittedName>
        <fullName evidence="1">Uncharacterized protein</fullName>
    </submittedName>
</protein>
<accession>A0A1A8Z860</accession>
<dbReference type="EMBL" id="FLRD01000113">
    <property type="protein sequence ID" value="SBT40054.1"/>
    <property type="molecule type" value="Genomic_DNA"/>
</dbReference>
<gene>
    <name evidence="1" type="ORF">POVWA1_041230</name>
</gene>
<dbReference type="Proteomes" id="UP000078555">
    <property type="component" value="Unassembled WGS sequence"/>
</dbReference>
<name>A0A1A8Z860_PLAOA</name>
<organism evidence="1 2">
    <name type="scientific">Plasmodium ovale wallikeri</name>
    <dbReference type="NCBI Taxonomy" id="864142"/>
    <lineage>
        <taxon>Eukaryota</taxon>
        <taxon>Sar</taxon>
        <taxon>Alveolata</taxon>
        <taxon>Apicomplexa</taxon>
        <taxon>Aconoidasida</taxon>
        <taxon>Haemosporida</taxon>
        <taxon>Plasmodiidae</taxon>
        <taxon>Plasmodium</taxon>
        <taxon>Plasmodium (Plasmodium)</taxon>
    </lineage>
</organism>
<proteinExistence type="predicted"/>
<sequence>MFKHFNMARFCKGWRNTSGKCAGEKIMIRQSTSKRILLGEKIVAFARQSGALTVECTFPPITTTTTENEYIVSPQQTQLRTFLRKKKKKKKKWILFLVVTFRKECFSIQSLEIKKKNWGK</sequence>
<reference evidence="2" key="1">
    <citation type="submission" date="2016-05" db="EMBL/GenBank/DDBJ databases">
        <authorList>
            <person name="Naeem Raeece"/>
        </authorList>
    </citation>
    <scope>NUCLEOTIDE SEQUENCE [LARGE SCALE GENOMIC DNA]</scope>
</reference>
<keyword evidence="2" id="KW-1185">Reference proteome</keyword>
<evidence type="ECO:0000313" key="1">
    <source>
        <dbReference type="EMBL" id="SBT40054.1"/>
    </source>
</evidence>